<reference evidence="1 2" key="1">
    <citation type="submission" date="2010-02" db="EMBL/GenBank/DDBJ databases">
        <authorList>
            <person name="Weinstock G."/>
            <person name="Sodergren E."/>
            <person name="Clifton S."/>
            <person name="Fulton L."/>
            <person name="Fulton B."/>
            <person name="Courtney L."/>
            <person name="Fronick C."/>
            <person name="Harrison M."/>
            <person name="Strong C."/>
            <person name="Farmer C."/>
            <person name="Delahaunty K."/>
            <person name="Markovic C."/>
            <person name="Hall O."/>
            <person name="Minx P."/>
            <person name="Tomlinson C."/>
            <person name="Mitreva M."/>
            <person name="Nelson J."/>
            <person name="Hou S."/>
            <person name="Wollam A."/>
            <person name="Pepin K.H."/>
            <person name="Johnson M."/>
            <person name="Bhonagiri V."/>
            <person name="Zhang X."/>
            <person name="Suruliraj S."/>
            <person name="Warren W."/>
            <person name="Chinwalla A."/>
            <person name="Mardis E.R."/>
            <person name="Wilson R.K."/>
        </authorList>
    </citation>
    <scope>NUCLEOTIDE SEQUENCE [LARGE SCALE GENOMIC DNA]</scope>
    <source>
        <strain evidence="1 2">ATCC 29315</strain>
    </source>
</reference>
<evidence type="ECO:0000313" key="2">
    <source>
        <dbReference type="Proteomes" id="UP000005536"/>
    </source>
</evidence>
<organism evidence="1 2">
    <name type="scientific">Neisseria elongata subsp. glycolytica ATCC 29315</name>
    <dbReference type="NCBI Taxonomy" id="546263"/>
    <lineage>
        <taxon>Bacteria</taxon>
        <taxon>Pseudomonadati</taxon>
        <taxon>Pseudomonadota</taxon>
        <taxon>Betaproteobacteria</taxon>
        <taxon>Neisseriales</taxon>
        <taxon>Neisseriaceae</taxon>
        <taxon>Neisseria</taxon>
    </lineage>
</organism>
<name>D4DSU5_NEIEG</name>
<dbReference type="EMBL" id="ADBF01000227">
    <property type="protein sequence ID" value="EFE49128.1"/>
    <property type="molecule type" value="Genomic_DNA"/>
</dbReference>
<accession>D4DSU5</accession>
<sequence length="62" mass="7361">MPLCSCKINHTFDLNHTALNLCKVEFPVFETKYMQKTYTKHEYSTPPWLYFSISITVLIIIF</sequence>
<dbReference type="AlphaFoldDB" id="D4DSU5"/>
<gene>
    <name evidence="1" type="ORF">NEIELOOT_02140</name>
</gene>
<protein>
    <submittedName>
        <fullName evidence="1">Uncharacterized protein</fullName>
    </submittedName>
</protein>
<proteinExistence type="predicted"/>
<comment type="caution">
    <text evidence="1">The sequence shown here is derived from an EMBL/GenBank/DDBJ whole genome shotgun (WGS) entry which is preliminary data.</text>
</comment>
<dbReference type="Proteomes" id="UP000005536">
    <property type="component" value="Unassembled WGS sequence"/>
</dbReference>
<evidence type="ECO:0000313" key="1">
    <source>
        <dbReference type="EMBL" id="EFE49128.1"/>
    </source>
</evidence>